<dbReference type="OrthoDB" id="67540at2759"/>
<sequence>MVWVSSCPQLSTSLLHHEKILKVIRVPHTPLLIVLTNTTITAYDQNTLLPIASHTRAEDSVAQHGTNKDIQTKQITVNTAQLLKIHTVNLFVQTEHNYLVIYSVLINHSKSLFEVNNNVNYELIQTGLPLSSTVEKNSFSRMIKSATKAIVSGNENHVDLENIENFNNVQLEDEEGNFTIPTVKLSVFKILKIGIGLQNYWLKHNSHNLIIFNNKNERQSSAIQAQEGNYFQIINMQSFRSEVFQLSDSDWYHSTDPESNISYINYNTEQNYFIFLNDNKELWYFTVEFNDSDLLVPVGHKIFTFEAIESLENFKISFNPQSNLILIHVNRRIELFKLFTDTSKLVYLKDIKSKGLEKSSIIWSPCGDYFVLLDDSTGYWSISTKFGSFTFSTTEIIKELDEVYEENRGFLRAAKILIGPNANSLFIVGHDYSKLYKVNLLAANDSADVFYDHEYLSIIQNNKSFVRFPIQPRVKKIISQIERFNGNTSKSTSKSMSGVLNISRNKYNQLAISYGDNISLSTPFSSGGTEFNNILWFNFRNYYLDAYNIVSQFWFNDYLVIVNRKTKDNFEDETENGKSAANESSAMVDELIVLDTTRFKYGNGGEELRLDNDSTLWKYDFKTTFIKIQPITISEHVCNVVILTHDLRLIILELNDNKALARKSSSADLKVRGIRRNYKIFIGVNKTIHLLSVQHKLAIKDVIQIGMVDRRHFFFLLKTGELFLLKNQTMPTPPSQSTPIGALKPNNMYDLIKIGDTIEFFKFQKLRFNDSLTEYIYVFNGEELLIYELEDLIENSFDMSTIIIDELEKEKHVFPIPISIETENFQPIILDGVVAPNSLSVKSLDLVGLENVIVNKLSSGGLVVKTKVARKLVLNNFIENELVKTSNDLEAAVTKYKQFSNYHYCLELLLFKYLTSDNNNILKRLITLIELNEHSEYIYINCLRKIEVIYWDKFFTILDTKPVTFMKRLIEINNVELCYNYLIIYLNYKREGEDEDSAADEEALNSNDKEIILKIMKMLDDSSKWDWCFELCRFIKLLQPSGELLKQIKETLQK</sequence>
<evidence type="ECO:0000256" key="1">
    <source>
        <dbReference type="ARBA" id="ARBA00004370"/>
    </source>
</evidence>
<gene>
    <name evidence="4" type="primary">RIC1</name>
    <name evidence="4" type="ORF">PICST_49032</name>
</gene>
<proteinExistence type="predicted"/>
<dbReference type="PANTHER" id="PTHR22746">
    <property type="entry name" value="RAB6A-GEF COMPLEX PARTNER PROTEIN 1"/>
    <property type="match status" value="1"/>
</dbReference>
<dbReference type="KEGG" id="pic:PICST_49032"/>
<dbReference type="SUPFAM" id="SSF82171">
    <property type="entry name" value="DPP6 N-terminal domain-like"/>
    <property type="match status" value="1"/>
</dbReference>
<dbReference type="AlphaFoldDB" id="A3LX40"/>
<evidence type="ECO:0000256" key="2">
    <source>
        <dbReference type="ARBA" id="ARBA00023136"/>
    </source>
</evidence>
<dbReference type="GeneID" id="4839984"/>
<dbReference type="PANTHER" id="PTHR22746:SF10">
    <property type="entry name" value="GUANINE NUCLEOTIDE EXCHANGE FACTOR SUBUNIT RIC1"/>
    <property type="match status" value="1"/>
</dbReference>
<dbReference type="GO" id="GO:0005829">
    <property type="term" value="C:cytosol"/>
    <property type="evidence" value="ECO:0007669"/>
    <property type="project" value="TreeGrafter"/>
</dbReference>
<dbReference type="GO" id="GO:0006886">
    <property type="term" value="P:intracellular protein transport"/>
    <property type="evidence" value="ECO:0007669"/>
    <property type="project" value="InterPro"/>
</dbReference>
<dbReference type="OMA" id="DWCFELC"/>
<dbReference type="InterPro" id="IPR009771">
    <property type="entry name" value="RIC1_C"/>
</dbReference>
<protein>
    <submittedName>
        <fullName evidence="4">WD40 repeat protein</fullName>
    </submittedName>
</protein>
<dbReference type="STRING" id="322104.A3LX40"/>
<dbReference type="GO" id="GO:0042147">
    <property type="term" value="P:retrograde transport, endosome to Golgi"/>
    <property type="evidence" value="ECO:0007669"/>
    <property type="project" value="TreeGrafter"/>
</dbReference>
<organism evidence="4 5">
    <name type="scientific">Scheffersomyces stipitis (strain ATCC 58785 / CBS 6054 / NBRC 10063 / NRRL Y-11545)</name>
    <name type="common">Yeast</name>
    <name type="synonym">Pichia stipitis</name>
    <dbReference type="NCBI Taxonomy" id="322104"/>
    <lineage>
        <taxon>Eukaryota</taxon>
        <taxon>Fungi</taxon>
        <taxon>Dikarya</taxon>
        <taxon>Ascomycota</taxon>
        <taxon>Saccharomycotina</taxon>
        <taxon>Pichiomycetes</taxon>
        <taxon>Debaryomycetaceae</taxon>
        <taxon>Scheffersomyces</taxon>
    </lineage>
</organism>
<evidence type="ECO:0000313" key="5">
    <source>
        <dbReference type="Proteomes" id="UP000002258"/>
    </source>
</evidence>
<keyword evidence="2" id="KW-0472">Membrane</keyword>
<dbReference type="eggNOG" id="KOG2006">
    <property type="taxonomic scope" value="Eukaryota"/>
</dbReference>
<name>A3LX40_PICST</name>
<dbReference type="FunCoup" id="A3LX40">
    <property type="interactions" value="150"/>
</dbReference>
<dbReference type="GO" id="GO:0000139">
    <property type="term" value="C:Golgi membrane"/>
    <property type="evidence" value="ECO:0007669"/>
    <property type="project" value="TreeGrafter"/>
</dbReference>
<dbReference type="InterPro" id="IPR040096">
    <property type="entry name" value="Ric1"/>
</dbReference>
<comment type="subcellular location">
    <subcellularLocation>
        <location evidence="1">Membrane</location>
    </subcellularLocation>
</comment>
<dbReference type="Proteomes" id="UP000002258">
    <property type="component" value="Chromosome 6"/>
</dbReference>
<dbReference type="InParanoid" id="A3LX40"/>
<dbReference type="HOGENOM" id="CLU_288047_0_0_1"/>
<dbReference type="GO" id="GO:0034066">
    <property type="term" value="C:Ric1-Rgp1 guanyl-nucleotide exchange factor complex"/>
    <property type="evidence" value="ECO:0007669"/>
    <property type="project" value="InterPro"/>
</dbReference>
<dbReference type="Pfam" id="PF07064">
    <property type="entry name" value="RIC1"/>
    <property type="match status" value="1"/>
</dbReference>
<reference evidence="4 5" key="1">
    <citation type="journal article" date="2007" name="Nat. Biotechnol.">
        <title>Genome sequence of the lignocellulose-bioconverting and xylose-fermenting yeast Pichia stipitis.</title>
        <authorList>
            <person name="Jeffries T.W."/>
            <person name="Grigoriev I.V."/>
            <person name="Grimwood J."/>
            <person name="Laplaza J.M."/>
            <person name="Aerts A."/>
            <person name="Salamov A."/>
            <person name="Schmutz J."/>
            <person name="Lindquist E."/>
            <person name="Dehal P."/>
            <person name="Shapiro H."/>
            <person name="Jin Y.S."/>
            <person name="Passoth V."/>
            <person name="Richardson P.M."/>
        </authorList>
    </citation>
    <scope>NUCLEOTIDE SEQUENCE [LARGE SCALE GENOMIC DNA]</scope>
    <source>
        <strain evidence="5">ATCC 58785 / CBS 6054 / NBRC 10063 / NRRL Y-11545</strain>
    </source>
</reference>
<evidence type="ECO:0000259" key="3">
    <source>
        <dbReference type="Pfam" id="PF07064"/>
    </source>
</evidence>
<evidence type="ECO:0000313" key="4">
    <source>
        <dbReference type="EMBL" id="ABN67399.2"/>
    </source>
</evidence>
<feature type="domain" description="RIC1 C-terminal alpha solenoid region" evidence="3">
    <location>
        <begin position="886"/>
        <end position="1050"/>
    </location>
</feature>
<dbReference type="RefSeq" id="XP_001385428.2">
    <property type="nucleotide sequence ID" value="XM_001385391.1"/>
</dbReference>
<dbReference type="EMBL" id="CP000500">
    <property type="protein sequence ID" value="ABN67399.2"/>
    <property type="molecule type" value="Genomic_DNA"/>
</dbReference>
<accession>A3LX40</accession>
<keyword evidence="5" id="KW-1185">Reference proteome</keyword>